<accession>A0ABZ0I019</accession>
<dbReference type="Pfam" id="PF00583">
    <property type="entry name" value="Acetyltransf_1"/>
    <property type="match status" value="1"/>
</dbReference>
<dbReference type="CDD" id="cd04237">
    <property type="entry name" value="AAK_NAGS-ABP"/>
    <property type="match status" value="1"/>
</dbReference>
<dbReference type="Pfam" id="PF00696">
    <property type="entry name" value="AA_kinase"/>
    <property type="match status" value="1"/>
</dbReference>
<dbReference type="EMBL" id="CP136864">
    <property type="protein sequence ID" value="WOJ92516.1"/>
    <property type="molecule type" value="Genomic_DNA"/>
</dbReference>
<dbReference type="CDD" id="cd04301">
    <property type="entry name" value="NAT_SF"/>
    <property type="match status" value="1"/>
</dbReference>
<keyword evidence="5 8" id="KW-0808">Transferase</keyword>
<keyword evidence="8" id="KW-0963">Cytoplasm</keyword>
<keyword evidence="4 8" id="KW-0028">Amino-acid biosynthesis</keyword>
<dbReference type="InterPro" id="IPR000182">
    <property type="entry name" value="GNAT_dom"/>
</dbReference>
<dbReference type="NCBIfam" id="NF003641">
    <property type="entry name" value="PRK05279.1"/>
    <property type="match status" value="1"/>
</dbReference>
<keyword evidence="3 8" id="KW-0055">Arginine biosynthesis</keyword>
<evidence type="ECO:0000256" key="8">
    <source>
        <dbReference type="HAMAP-Rule" id="MF_01105"/>
    </source>
</evidence>
<organism evidence="10 11">
    <name type="scientific">Congregibacter variabilis</name>
    <dbReference type="NCBI Taxonomy" id="3081200"/>
    <lineage>
        <taxon>Bacteria</taxon>
        <taxon>Pseudomonadati</taxon>
        <taxon>Pseudomonadota</taxon>
        <taxon>Gammaproteobacteria</taxon>
        <taxon>Cellvibrionales</taxon>
        <taxon>Halieaceae</taxon>
        <taxon>Congregibacter</taxon>
    </lineage>
</organism>
<feature type="domain" description="N-acetyltransferase" evidence="9">
    <location>
        <begin position="282"/>
        <end position="427"/>
    </location>
</feature>
<comment type="pathway">
    <text evidence="1 8">Amino-acid biosynthesis; L-arginine biosynthesis; N(2)-acetyl-L-ornithine from L-glutamate: step 1/4.</text>
</comment>
<name>A0ABZ0I019_9GAMM</name>
<dbReference type="EC" id="2.3.1.1" evidence="8"/>
<dbReference type="InterPro" id="IPR036393">
    <property type="entry name" value="AceGlu_kinase-like_sf"/>
</dbReference>
<gene>
    <name evidence="8 10" type="primary">argA</name>
    <name evidence="10" type="ORF">R0135_12065</name>
</gene>
<dbReference type="PANTHER" id="PTHR30602:SF12">
    <property type="entry name" value="AMINO-ACID ACETYLTRANSFERASE NAGS1, CHLOROPLASTIC-RELATED"/>
    <property type="match status" value="1"/>
</dbReference>
<dbReference type="Gene3D" id="3.40.630.30">
    <property type="match status" value="1"/>
</dbReference>
<protein>
    <recommendedName>
        <fullName evidence="8">Amino-acid acetyltransferase</fullName>
        <ecNumber evidence="8">2.3.1.1</ecNumber>
    </recommendedName>
    <alternativeName>
        <fullName evidence="8">N-acetylglutamate synthase</fullName>
        <shortName evidence="8">AGS</shortName>
        <shortName evidence="8">NAGS</shortName>
    </alternativeName>
</protein>
<dbReference type="RefSeq" id="WP_407347116.1">
    <property type="nucleotide sequence ID" value="NZ_CP136864.1"/>
</dbReference>
<comment type="miscellaneous">
    <text evidence="8">In bacteria which possess the bifunctional enzyme ornithine acetyltransferase/N-acetylglutamate synthase (ArgJ), ArgA fulfills an anaplerotic role.</text>
</comment>
<keyword evidence="6 8" id="KW-0012">Acyltransferase</keyword>
<dbReference type="InterPro" id="IPR010167">
    <property type="entry name" value="NH2A_AcTrfase"/>
</dbReference>
<dbReference type="GO" id="GO:0016746">
    <property type="term" value="F:acyltransferase activity"/>
    <property type="evidence" value="ECO:0007669"/>
    <property type="project" value="UniProtKB-KW"/>
</dbReference>
<comment type="similarity">
    <text evidence="2 8">Belongs to the acetyltransferase family. ArgA subfamily.</text>
</comment>
<evidence type="ECO:0000256" key="2">
    <source>
        <dbReference type="ARBA" id="ARBA00009145"/>
    </source>
</evidence>
<evidence type="ECO:0000256" key="4">
    <source>
        <dbReference type="ARBA" id="ARBA00022605"/>
    </source>
</evidence>
<dbReference type="InterPro" id="IPR033719">
    <property type="entry name" value="NAGS_kin"/>
</dbReference>
<evidence type="ECO:0000256" key="6">
    <source>
        <dbReference type="ARBA" id="ARBA00023315"/>
    </source>
</evidence>
<dbReference type="PANTHER" id="PTHR30602">
    <property type="entry name" value="AMINO-ACID ACETYLTRANSFERASE"/>
    <property type="match status" value="1"/>
</dbReference>
<evidence type="ECO:0000313" key="11">
    <source>
        <dbReference type="Proteomes" id="UP001626537"/>
    </source>
</evidence>
<dbReference type="InterPro" id="IPR016181">
    <property type="entry name" value="Acyl_CoA_acyltransferase"/>
</dbReference>
<dbReference type="Gene3D" id="3.40.1160.10">
    <property type="entry name" value="Acetylglutamate kinase-like"/>
    <property type="match status" value="1"/>
</dbReference>
<comment type="subcellular location">
    <subcellularLocation>
        <location evidence="8">Cytoplasm</location>
    </subcellularLocation>
</comment>
<evidence type="ECO:0000256" key="5">
    <source>
        <dbReference type="ARBA" id="ARBA00022679"/>
    </source>
</evidence>
<dbReference type="NCBIfam" id="TIGR01890">
    <property type="entry name" value="N-Ac-Glu-synth"/>
    <property type="match status" value="1"/>
</dbReference>
<evidence type="ECO:0000256" key="7">
    <source>
        <dbReference type="ARBA" id="ARBA00048372"/>
    </source>
</evidence>
<evidence type="ECO:0000259" key="9">
    <source>
        <dbReference type="PROSITE" id="PS51186"/>
    </source>
</evidence>
<dbReference type="HAMAP" id="MF_01105">
    <property type="entry name" value="N_acetyl_glu_synth"/>
    <property type="match status" value="1"/>
</dbReference>
<reference evidence="10 11" key="1">
    <citation type="submission" date="2023-10" db="EMBL/GenBank/DDBJ databases">
        <title>Two novel species belonging to the OM43/NOR5 clade.</title>
        <authorList>
            <person name="Park M."/>
        </authorList>
    </citation>
    <scope>NUCLEOTIDE SEQUENCE [LARGE SCALE GENOMIC DNA]</scope>
    <source>
        <strain evidence="10 11">IMCC43200</strain>
    </source>
</reference>
<proteinExistence type="inferred from homology"/>
<evidence type="ECO:0000256" key="3">
    <source>
        <dbReference type="ARBA" id="ARBA00022571"/>
    </source>
</evidence>
<dbReference type="PROSITE" id="PS51186">
    <property type="entry name" value="GNAT"/>
    <property type="match status" value="1"/>
</dbReference>
<keyword evidence="11" id="KW-1185">Reference proteome</keyword>
<dbReference type="InterPro" id="IPR001048">
    <property type="entry name" value="Asp/Glu/Uridylate_kinase"/>
</dbReference>
<evidence type="ECO:0000256" key="1">
    <source>
        <dbReference type="ARBA" id="ARBA00004925"/>
    </source>
</evidence>
<comment type="catalytic activity">
    <reaction evidence="7 8">
        <text>L-glutamate + acetyl-CoA = N-acetyl-L-glutamate + CoA + H(+)</text>
        <dbReference type="Rhea" id="RHEA:24292"/>
        <dbReference type="ChEBI" id="CHEBI:15378"/>
        <dbReference type="ChEBI" id="CHEBI:29985"/>
        <dbReference type="ChEBI" id="CHEBI:44337"/>
        <dbReference type="ChEBI" id="CHEBI:57287"/>
        <dbReference type="ChEBI" id="CHEBI:57288"/>
        <dbReference type="EC" id="2.3.1.1"/>
    </reaction>
</comment>
<dbReference type="SUPFAM" id="SSF53633">
    <property type="entry name" value="Carbamate kinase-like"/>
    <property type="match status" value="1"/>
</dbReference>
<dbReference type="Proteomes" id="UP001626537">
    <property type="component" value="Chromosome"/>
</dbReference>
<sequence>MTDQQNSHISWFRNTAPYINRHRGSTFVIVIPGAVQDSTALPRLLNDLALLSSLGVRLVLVFGSRPQIDRRLQEYGVPSAFHREHRITDSESLPHVLQVVGAQRIELEALLSLGLPNSPMQGAKLRVTSGNFVVAQPLGVVDGIDYQLTGRVRRVDSEGIESLLESGNLVLLSSVGYSPTGEAFNLGLADVAISAARDLKADKLIVLGSSPGVHDRDGSLIKQYAVDQQAVIDPTDDEEARLLHMACAACRAGVPRSHIVSFSDPDALLAELFTTDGSGTLVASRPYEQSRWASIGDVGGVLELISPLEESGVLLKRSRELLEAEIGRFRILERDGRTIACAALYPFLEQQSAELACIVSHPDYRGEQRAKRLLQELEQEALAQGLAEVFVLTTQTAHWFLEQGFIENALDTLPPARQALYNLQRNSKVFSKKLTQRS</sequence>
<dbReference type="SUPFAM" id="SSF55729">
    <property type="entry name" value="Acyl-CoA N-acyltransferases (Nat)"/>
    <property type="match status" value="1"/>
</dbReference>
<evidence type="ECO:0000313" key="10">
    <source>
        <dbReference type="EMBL" id="WOJ92516.1"/>
    </source>
</evidence>
<dbReference type="PIRSF" id="PIRSF000423">
    <property type="entry name" value="ArgA"/>
    <property type="match status" value="1"/>
</dbReference>